<evidence type="ECO:0000259" key="13">
    <source>
        <dbReference type="PROSITE" id="PS51485"/>
    </source>
</evidence>
<evidence type="ECO:0000256" key="2">
    <source>
        <dbReference type="ARBA" id="ARBA00022448"/>
    </source>
</evidence>
<dbReference type="CDD" id="cd04216">
    <property type="entry name" value="Phytocyanin"/>
    <property type="match status" value="1"/>
</dbReference>
<gene>
    <name evidence="14" type="ORF">FRX31_035111</name>
</gene>
<keyword evidence="5 12" id="KW-0732">Signal</keyword>
<protein>
    <submittedName>
        <fullName evidence="14">Uclacyanin</fullName>
    </submittedName>
</protein>
<evidence type="ECO:0000256" key="7">
    <source>
        <dbReference type="ARBA" id="ARBA00022989"/>
    </source>
</evidence>
<evidence type="ECO:0000256" key="8">
    <source>
        <dbReference type="ARBA" id="ARBA00023008"/>
    </source>
</evidence>
<dbReference type="SUPFAM" id="SSF49503">
    <property type="entry name" value="Cupredoxins"/>
    <property type="match status" value="1"/>
</dbReference>
<dbReference type="AlphaFoldDB" id="A0A7J6US69"/>
<dbReference type="EMBL" id="JABWDY010044247">
    <property type="protein sequence ID" value="KAF5175301.1"/>
    <property type="molecule type" value="Genomic_DNA"/>
</dbReference>
<dbReference type="InterPro" id="IPR039391">
    <property type="entry name" value="Phytocyanin-like"/>
</dbReference>
<evidence type="ECO:0000256" key="11">
    <source>
        <dbReference type="ARBA" id="ARBA00023180"/>
    </source>
</evidence>
<keyword evidence="15" id="KW-1185">Reference proteome</keyword>
<name>A0A7J6US69_THATH</name>
<keyword evidence="9" id="KW-0472">Membrane</keyword>
<dbReference type="GO" id="GO:0009055">
    <property type="term" value="F:electron transfer activity"/>
    <property type="evidence" value="ECO:0007669"/>
    <property type="project" value="InterPro"/>
</dbReference>
<evidence type="ECO:0000256" key="1">
    <source>
        <dbReference type="ARBA" id="ARBA00004479"/>
    </source>
</evidence>
<dbReference type="GO" id="GO:0005886">
    <property type="term" value="C:plasma membrane"/>
    <property type="evidence" value="ECO:0007669"/>
    <property type="project" value="TreeGrafter"/>
</dbReference>
<dbReference type="GO" id="GO:0009610">
    <property type="term" value="P:response to symbiotic fungus"/>
    <property type="evidence" value="ECO:0007669"/>
    <property type="project" value="UniProtKB-ARBA"/>
</dbReference>
<reference evidence="14 15" key="1">
    <citation type="submission" date="2020-06" db="EMBL/GenBank/DDBJ databases">
        <title>Transcriptomic and genomic resources for Thalictrum thalictroides and T. hernandezii: Facilitating candidate gene discovery in an emerging model plant lineage.</title>
        <authorList>
            <person name="Arias T."/>
            <person name="Riano-Pachon D.M."/>
            <person name="Di Stilio V.S."/>
        </authorList>
    </citation>
    <scope>NUCLEOTIDE SEQUENCE [LARGE SCALE GENOMIC DNA]</scope>
    <source>
        <strain evidence="15">cv. WT478/WT964</strain>
        <tissue evidence="14">Leaves</tissue>
    </source>
</reference>
<keyword evidence="10" id="KW-1015">Disulfide bond</keyword>
<evidence type="ECO:0000256" key="4">
    <source>
        <dbReference type="ARBA" id="ARBA00022723"/>
    </source>
</evidence>
<evidence type="ECO:0000256" key="5">
    <source>
        <dbReference type="ARBA" id="ARBA00022729"/>
    </source>
</evidence>
<feature type="signal peptide" evidence="12">
    <location>
        <begin position="1"/>
        <end position="23"/>
    </location>
</feature>
<evidence type="ECO:0000313" key="15">
    <source>
        <dbReference type="Proteomes" id="UP000554482"/>
    </source>
</evidence>
<accession>A0A7J6US69</accession>
<keyword evidence="2" id="KW-0813">Transport</keyword>
<evidence type="ECO:0000313" key="14">
    <source>
        <dbReference type="EMBL" id="KAF5175301.1"/>
    </source>
</evidence>
<dbReference type="InterPro" id="IPR003245">
    <property type="entry name" value="Phytocyanin_dom"/>
</dbReference>
<evidence type="ECO:0000256" key="9">
    <source>
        <dbReference type="ARBA" id="ARBA00023136"/>
    </source>
</evidence>
<evidence type="ECO:0000256" key="10">
    <source>
        <dbReference type="ARBA" id="ARBA00023157"/>
    </source>
</evidence>
<dbReference type="FunFam" id="2.60.40.420:FF:000067">
    <property type="entry name" value="Cupredoxin superfamily protein"/>
    <property type="match status" value="1"/>
</dbReference>
<dbReference type="OrthoDB" id="687943at2759"/>
<dbReference type="Pfam" id="PF02298">
    <property type="entry name" value="Cu_bind_like"/>
    <property type="match status" value="1"/>
</dbReference>
<dbReference type="PANTHER" id="PTHR33021">
    <property type="entry name" value="BLUE COPPER PROTEIN"/>
    <property type="match status" value="1"/>
</dbReference>
<proteinExistence type="predicted"/>
<evidence type="ECO:0000256" key="6">
    <source>
        <dbReference type="ARBA" id="ARBA00022982"/>
    </source>
</evidence>
<feature type="domain" description="Phytocyanin" evidence="13">
    <location>
        <begin position="24"/>
        <end position="132"/>
    </location>
</feature>
<keyword evidence="6" id="KW-0249">Electron transport</keyword>
<keyword evidence="3" id="KW-0812">Transmembrane</keyword>
<comment type="caution">
    <text evidence="14">The sequence shown here is derived from an EMBL/GenBank/DDBJ whole genome shotgun (WGS) entry which is preliminary data.</text>
</comment>
<comment type="subcellular location">
    <subcellularLocation>
        <location evidence="1">Membrane</location>
        <topology evidence="1">Single-pass type I membrane protein</topology>
    </subcellularLocation>
</comment>
<feature type="chain" id="PRO_5029637357" evidence="12">
    <location>
        <begin position="24"/>
        <end position="172"/>
    </location>
</feature>
<sequence length="172" mass="19118">MGSTYMFIVVAAIAVIVGQLTLAKEFIIGDDKGWTTKFNYQAWAADKNFRVGDKLGKLSDILTFFKYKKGTHNVFKVDQSTFQQCAPPIEREALTSGNDVITLETPGTKWYLCGIGNHCEDGNQKLEITVFPQNLSPTSPLEGDTSISSARKNSDFKVLVFVLFSTLFVVFQ</sequence>
<keyword evidence="7" id="KW-1133">Transmembrane helix</keyword>
<dbReference type="PANTHER" id="PTHR33021:SF533">
    <property type="entry name" value="PHYTOCYANIN DOMAIN-CONTAINING PROTEIN"/>
    <property type="match status" value="1"/>
</dbReference>
<dbReference type="InterPro" id="IPR008972">
    <property type="entry name" value="Cupredoxin"/>
</dbReference>
<organism evidence="14 15">
    <name type="scientific">Thalictrum thalictroides</name>
    <name type="common">Rue-anemone</name>
    <name type="synonym">Anemone thalictroides</name>
    <dbReference type="NCBI Taxonomy" id="46969"/>
    <lineage>
        <taxon>Eukaryota</taxon>
        <taxon>Viridiplantae</taxon>
        <taxon>Streptophyta</taxon>
        <taxon>Embryophyta</taxon>
        <taxon>Tracheophyta</taxon>
        <taxon>Spermatophyta</taxon>
        <taxon>Magnoliopsida</taxon>
        <taxon>Ranunculales</taxon>
        <taxon>Ranunculaceae</taxon>
        <taxon>Thalictroideae</taxon>
        <taxon>Thalictrum</taxon>
    </lineage>
</organism>
<dbReference type="PROSITE" id="PS51485">
    <property type="entry name" value="PHYTOCYANIN"/>
    <property type="match status" value="1"/>
</dbReference>
<keyword evidence="4" id="KW-0479">Metal-binding</keyword>
<dbReference type="Proteomes" id="UP000554482">
    <property type="component" value="Unassembled WGS sequence"/>
</dbReference>
<dbReference type="Gene3D" id="2.60.40.420">
    <property type="entry name" value="Cupredoxins - blue copper proteins"/>
    <property type="match status" value="1"/>
</dbReference>
<dbReference type="GO" id="GO:0046872">
    <property type="term" value="F:metal ion binding"/>
    <property type="evidence" value="ECO:0007669"/>
    <property type="project" value="UniProtKB-KW"/>
</dbReference>
<evidence type="ECO:0000256" key="3">
    <source>
        <dbReference type="ARBA" id="ARBA00022692"/>
    </source>
</evidence>
<evidence type="ECO:0000256" key="12">
    <source>
        <dbReference type="SAM" id="SignalP"/>
    </source>
</evidence>
<keyword evidence="11" id="KW-0325">Glycoprotein</keyword>
<keyword evidence="8" id="KW-0186">Copper</keyword>